<dbReference type="GO" id="GO:0004866">
    <property type="term" value="F:endopeptidase inhibitor activity"/>
    <property type="evidence" value="ECO:0007669"/>
    <property type="project" value="InterPro"/>
</dbReference>
<feature type="compositionally biased region" description="Basic and acidic residues" evidence="1">
    <location>
        <begin position="85"/>
        <end position="99"/>
    </location>
</feature>
<dbReference type="EMBL" id="CP026253">
    <property type="protein sequence ID" value="AWP09943.1"/>
    <property type="molecule type" value="Genomic_DNA"/>
</dbReference>
<evidence type="ECO:0000313" key="2">
    <source>
        <dbReference type="EMBL" id="AWP09943.1"/>
    </source>
</evidence>
<feature type="region of interest" description="Disordered" evidence="1">
    <location>
        <begin position="85"/>
        <end position="106"/>
    </location>
</feature>
<dbReference type="AlphaFoldDB" id="A0A2U9C1K8"/>
<sequence>MDVISLIFLLGQPLPAAHGGGRGLDVSASGVRRQRRDLRNLLPYEEQMMSYNAAQGGGGSNDLYYQSDDLRGRGLNQALQQLVERDQRREQEEGERADYDETGQGMRMGRPPGAWWGLLEPQLAQALLDRGEPQLAQTLLERARQERLQQTGRGLNRDQDTLR</sequence>
<dbReference type="InterPro" id="IPR010832">
    <property type="entry name" value="ProSAAS"/>
</dbReference>
<gene>
    <name evidence="2" type="ORF">SMAX5B_014438</name>
</gene>
<protein>
    <submittedName>
        <fullName evidence="2">Uncharacterized protein</fullName>
    </submittedName>
</protein>
<evidence type="ECO:0000256" key="1">
    <source>
        <dbReference type="SAM" id="MobiDB-lite"/>
    </source>
</evidence>
<accession>A0A2U9C1K8</accession>
<organism evidence="2 3">
    <name type="scientific">Scophthalmus maximus</name>
    <name type="common">Turbot</name>
    <name type="synonym">Psetta maxima</name>
    <dbReference type="NCBI Taxonomy" id="52904"/>
    <lineage>
        <taxon>Eukaryota</taxon>
        <taxon>Metazoa</taxon>
        <taxon>Chordata</taxon>
        <taxon>Craniata</taxon>
        <taxon>Vertebrata</taxon>
        <taxon>Euteleostomi</taxon>
        <taxon>Actinopterygii</taxon>
        <taxon>Neopterygii</taxon>
        <taxon>Teleostei</taxon>
        <taxon>Neoteleostei</taxon>
        <taxon>Acanthomorphata</taxon>
        <taxon>Carangaria</taxon>
        <taxon>Pleuronectiformes</taxon>
        <taxon>Pleuronectoidei</taxon>
        <taxon>Scophthalmidae</taxon>
        <taxon>Scophthalmus</taxon>
    </lineage>
</organism>
<dbReference type="Proteomes" id="UP000246464">
    <property type="component" value="Chromosome 11"/>
</dbReference>
<name>A0A2U9C1K8_SCOMX</name>
<reference evidence="2 3" key="1">
    <citation type="submission" date="2017-12" db="EMBL/GenBank/DDBJ databases">
        <title>Integrating genomic resources of turbot (Scophthalmus maximus) in depth evaluation of genetic and physical mapping variation across individuals.</title>
        <authorList>
            <person name="Martinez P."/>
        </authorList>
    </citation>
    <scope>NUCLEOTIDE SEQUENCE [LARGE SCALE GENOMIC DNA]</scope>
</reference>
<proteinExistence type="predicted"/>
<evidence type="ECO:0000313" key="3">
    <source>
        <dbReference type="Proteomes" id="UP000246464"/>
    </source>
</evidence>
<dbReference type="Pfam" id="PF07259">
    <property type="entry name" value="ProSAAS"/>
    <property type="match status" value="2"/>
</dbReference>
<keyword evidence="3" id="KW-1185">Reference proteome</keyword>